<dbReference type="AlphaFoldDB" id="A0A836HLW8"/>
<evidence type="ECO:0000259" key="5">
    <source>
        <dbReference type="PROSITE" id="PS50067"/>
    </source>
</evidence>
<feature type="compositionally biased region" description="Polar residues" evidence="4">
    <location>
        <begin position="123"/>
        <end position="133"/>
    </location>
</feature>
<accession>A0A836HLW8</accession>
<evidence type="ECO:0000256" key="4">
    <source>
        <dbReference type="SAM" id="MobiDB-lite"/>
    </source>
</evidence>
<dbReference type="PROSITE" id="PS50067">
    <property type="entry name" value="KINESIN_MOTOR_2"/>
    <property type="match status" value="1"/>
</dbReference>
<keyword evidence="3" id="KW-0505">Motor protein</keyword>
<feature type="compositionally biased region" description="Polar residues" evidence="4">
    <location>
        <begin position="789"/>
        <end position="798"/>
    </location>
</feature>
<dbReference type="GO" id="GO:0003777">
    <property type="term" value="F:microtubule motor activity"/>
    <property type="evidence" value="ECO:0007669"/>
    <property type="project" value="InterPro"/>
</dbReference>
<dbReference type="Gene3D" id="3.40.850.10">
    <property type="entry name" value="Kinesin motor domain"/>
    <property type="match status" value="1"/>
</dbReference>
<feature type="region of interest" description="Disordered" evidence="4">
    <location>
        <begin position="92"/>
        <end position="154"/>
    </location>
</feature>
<evidence type="ECO:0000256" key="2">
    <source>
        <dbReference type="ARBA" id="ARBA00022840"/>
    </source>
</evidence>
<protein>
    <recommendedName>
        <fullName evidence="5">Kinesin motor domain-containing protein</fullName>
    </recommendedName>
</protein>
<reference evidence="7" key="1">
    <citation type="journal article" date="2021" name="Microbiol. Resour. Announc.">
        <title>LGAAP: Leishmaniinae Genome Assembly and Annotation Pipeline.</title>
        <authorList>
            <person name="Almutairi H."/>
            <person name="Urbaniak M.D."/>
            <person name="Bates M.D."/>
            <person name="Jariyapan N."/>
            <person name="Kwakye-Nuako G."/>
            <person name="Thomaz-Soccol V."/>
            <person name="Al-Salem W.S."/>
            <person name="Dillon R.J."/>
            <person name="Bates P.A."/>
            <person name="Gatherer D."/>
        </authorList>
    </citation>
    <scope>NUCLEOTIDE SEQUENCE [LARGE SCALE GENOMIC DNA]</scope>
</reference>
<feature type="compositionally biased region" description="Low complexity" evidence="4">
    <location>
        <begin position="922"/>
        <end position="934"/>
    </location>
</feature>
<feature type="region of interest" description="Disordered" evidence="4">
    <location>
        <begin position="1"/>
        <end position="41"/>
    </location>
</feature>
<dbReference type="InterPro" id="IPR027417">
    <property type="entry name" value="P-loop_NTPase"/>
</dbReference>
<dbReference type="InterPro" id="IPR001752">
    <property type="entry name" value="Kinesin_motor_dom"/>
</dbReference>
<dbReference type="EMBL" id="JAFHLR010000014">
    <property type="protein sequence ID" value="KAG5483753.1"/>
    <property type="molecule type" value="Genomic_DNA"/>
</dbReference>
<evidence type="ECO:0000313" key="7">
    <source>
        <dbReference type="Proteomes" id="UP000674143"/>
    </source>
</evidence>
<dbReference type="InterPro" id="IPR019821">
    <property type="entry name" value="Kinesin_motor_CS"/>
</dbReference>
<feature type="region of interest" description="Disordered" evidence="4">
    <location>
        <begin position="1197"/>
        <end position="1216"/>
    </location>
</feature>
<dbReference type="PANTHER" id="PTHR47117">
    <property type="entry name" value="STAR-RELATED LIPID TRANSFER PROTEIN 9"/>
    <property type="match status" value="1"/>
</dbReference>
<dbReference type="GO" id="GO:0005524">
    <property type="term" value="F:ATP binding"/>
    <property type="evidence" value="ECO:0007669"/>
    <property type="project" value="UniProtKB-UniRule"/>
</dbReference>
<feature type="region of interest" description="Disordered" evidence="4">
    <location>
        <begin position="875"/>
        <end position="934"/>
    </location>
</feature>
<evidence type="ECO:0000313" key="6">
    <source>
        <dbReference type="EMBL" id="KAG5483753.1"/>
    </source>
</evidence>
<dbReference type="Proteomes" id="UP000674143">
    <property type="component" value="Unassembled WGS sequence"/>
</dbReference>
<dbReference type="SMR" id="A0A836HLW8"/>
<comment type="similarity">
    <text evidence="3">Belongs to the TRAFAC class myosin-kinesin ATPase superfamily. Kinesin family.</text>
</comment>
<name>A0A836HLW8_9TRYP</name>
<dbReference type="PRINTS" id="PR00380">
    <property type="entry name" value="KINESINHEAVY"/>
</dbReference>
<feature type="region of interest" description="Disordered" evidence="4">
    <location>
        <begin position="1077"/>
        <end position="1153"/>
    </location>
</feature>
<dbReference type="GO" id="GO:0007018">
    <property type="term" value="P:microtubule-based movement"/>
    <property type="evidence" value="ECO:0007669"/>
    <property type="project" value="InterPro"/>
</dbReference>
<keyword evidence="2 3" id="KW-0067">ATP-binding</keyword>
<dbReference type="GO" id="GO:0008017">
    <property type="term" value="F:microtubule binding"/>
    <property type="evidence" value="ECO:0007669"/>
    <property type="project" value="InterPro"/>
</dbReference>
<proteinExistence type="inferred from homology"/>
<dbReference type="GeneID" id="92360817"/>
<feature type="compositionally biased region" description="Basic and acidic residues" evidence="4">
    <location>
        <begin position="676"/>
        <end position="687"/>
    </location>
</feature>
<dbReference type="RefSeq" id="XP_067064692.1">
    <property type="nucleotide sequence ID" value="XM_067206883.1"/>
</dbReference>
<feature type="region of interest" description="Disordered" evidence="4">
    <location>
        <begin position="703"/>
        <end position="830"/>
    </location>
</feature>
<evidence type="ECO:0000256" key="3">
    <source>
        <dbReference type="PROSITE-ProRule" id="PRU00283"/>
    </source>
</evidence>
<dbReference type="SUPFAM" id="SSF52540">
    <property type="entry name" value="P-loop containing nucleoside triphosphate hydrolases"/>
    <property type="match status" value="1"/>
</dbReference>
<dbReference type="SMART" id="SM00129">
    <property type="entry name" value="KISc"/>
    <property type="match status" value="1"/>
</dbReference>
<feature type="region of interest" description="Disordered" evidence="4">
    <location>
        <begin position="667"/>
        <end position="687"/>
    </location>
</feature>
<dbReference type="InterPro" id="IPR036961">
    <property type="entry name" value="Kinesin_motor_dom_sf"/>
</dbReference>
<feature type="domain" description="Kinesin motor" evidence="5">
    <location>
        <begin position="205"/>
        <end position="590"/>
    </location>
</feature>
<feature type="binding site" evidence="3">
    <location>
        <begin position="295"/>
        <end position="302"/>
    </location>
    <ligand>
        <name>ATP</name>
        <dbReference type="ChEBI" id="CHEBI:30616"/>
    </ligand>
</feature>
<dbReference type="PROSITE" id="PS00411">
    <property type="entry name" value="KINESIN_MOTOR_1"/>
    <property type="match status" value="1"/>
</dbReference>
<gene>
    <name evidence="6" type="ORF">LSCM4_04906</name>
</gene>
<dbReference type="KEGG" id="loi:92360817"/>
<keyword evidence="1 3" id="KW-0547">Nucleotide-binding</keyword>
<keyword evidence="7" id="KW-1185">Reference proteome</keyword>
<sequence>MKGVGATVIPLYGRNRDGADGTRASKPRRRESPRLGRGDLPLLSNAASVPVASKSSAAVKRNVAAGFRIVVAARIRPFTEVEVRQWRQERRATAEELEGATAARTGGMCSSSRQPPGPEPRSLSATVPASTMHTGAPASPELVGAPPEGPHASLSVDRVPLPVVEVESDGRTIVLLNPQRLLTDANATAPVRSAFTYDYVYSSFTPRVGLDPRLTGNLALHSSSAQRASDDASYVIVDAAKDASPKRAWRPQLSIDTPEQDGLAEAEQVAIYEQLAIPLVGAALQGYNTCMFAYGQTGSGKTYTMMGTARHPGLIPRLCELLFAQVATRNTEAHEGSAASPSPRAAAVVLRISYMEIYNEQVRDLLKQRPKNAILRYRSRFDRRDVESSEYRTLKVRHHPSQGIYVEGLTSVPVSTWAECEDFLQTGNALRTQCSTAMNAKSSRSHAIFQFEVTQREDTGGRVRGREVALEKFSKINLVDLAGSERNAQSRTTGKHLAEANSINASLSTLRRVLEGLVSNCSSNPQALTGGGKNKRSAVIPYRESLLTYVLSDILGGNSLTVMCANVSPGVWNIGETESTLRYATLARGVVNHARLNEAPTARIIREMREQIQRMQEALRKAPNPVHVAELKEGILLSEQLLREMREREDTYELRLQSSEAQQEELRKALASHQAGEAHWRAEAQRQQEELKSLRAALVAATAGSTAVDAPKDEESAKSKSCASRPRRLSSVNTPHRLPRLSRGADISRPMATPALSVSADGHSNAGDNLGATWSPARTRTRQQKQKQSAGRHSSLARSDSGGERSTAAASAVATDLRPSGWSDLKPPEARDTPLAFTNILEATSLYETVLPGHRGGSAVSASCKARRESCRLSLTGAPHQQLKAKRLPGQSPHPPSQKPQRLCSSHVAFIRRPLRKRHEGTSAAPPTTSTTTEEAAMTPFTAVHHSEPNVQHRGGGGAVARDDELDEAPSFYQTVTYLTIAESVMEDSRSVSASSYAVLLKEGGEDDKAARDASHRVCEERPCPKHLPRCSDVPQLDSDAEEVYQLQSTRETLQQKRAGPAQSSCCSLEEALEMERQASTPLSSRWPANSPRIAEARQARAARDRRRSSVTAGSLPEETSRASLGMSRKRGSGDMDSGGANPLDGLTGTMPADSARVHSGRYPPYPTVEAAAENAVTSTAAALAPSLKHVLSKSIGLKPKQNERTDVNTSGSTPSCDRHYSTVDALSMPAYW</sequence>
<organism evidence="6 7">
    <name type="scientific">Leishmania orientalis</name>
    <dbReference type="NCBI Taxonomy" id="2249476"/>
    <lineage>
        <taxon>Eukaryota</taxon>
        <taxon>Discoba</taxon>
        <taxon>Euglenozoa</taxon>
        <taxon>Kinetoplastea</taxon>
        <taxon>Metakinetoplastina</taxon>
        <taxon>Trypanosomatida</taxon>
        <taxon>Trypanosomatidae</taxon>
        <taxon>Leishmaniinae</taxon>
        <taxon>Leishmania</taxon>
    </lineage>
</organism>
<feature type="compositionally biased region" description="Polar residues" evidence="4">
    <location>
        <begin position="1078"/>
        <end position="1088"/>
    </location>
</feature>
<dbReference type="Pfam" id="PF00225">
    <property type="entry name" value="Kinesin"/>
    <property type="match status" value="1"/>
</dbReference>
<comment type="caution">
    <text evidence="6">The sequence shown here is derived from an EMBL/GenBank/DDBJ whole genome shotgun (WGS) entry which is preliminary data.</text>
</comment>
<evidence type="ECO:0000256" key="1">
    <source>
        <dbReference type="ARBA" id="ARBA00022741"/>
    </source>
</evidence>
<reference evidence="7" key="2">
    <citation type="journal article" date="2021" name="Sci. Data">
        <title>Chromosome-scale genome sequencing, assembly and annotation of six genomes from subfamily Leishmaniinae.</title>
        <authorList>
            <person name="Almutairi H."/>
            <person name="Urbaniak M.D."/>
            <person name="Bates M.D."/>
            <person name="Jariyapan N."/>
            <person name="Kwakye-Nuako G."/>
            <person name="Thomaz Soccol V."/>
            <person name="Al-Salem W.S."/>
            <person name="Dillon R.J."/>
            <person name="Bates P.A."/>
            <person name="Gatherer D."/>
        </authorList>
    </citation>
    <scope>NUCLEOTIDE SEQUENCE [LARGE SCALE GENOMIC DNA]</scope>
</reference>